<dbReference type="InterPro" id="IPR045645">
    <property type="entry name" value="DUF6403"/>
</dbReference>
<dbReference type="AlphaFoldDB" id="H8GFA0"/>
<dbReference type="HOGENOM" id="CLU_178550_0_0_11"/>
<evidence type="ECO:0000313" key="3">
    <source>
        <dbReference type="Proteomes" id="UP000004705"/>
    </source>
</evidence>
<feature type="transmembrane region" description="Helical" evidence="1">
    <location>
        <begin position="6"/>
        <end position="26"/>
    </location>
</feature>
<evidence type="ECO:0000256" key="1">
    <source>
        <dbReference type="SAM" id="Phobius"/>
    </source>
</evidence>
<keyword evidence="1" id="KW-0472">Membrane</keyword>
<reference evidence="2 3" key="1">
    <citation type="journal article" date="2012" name="Stand. Genomic Sci.">
        <title>Genome sequence of the soil bacterium Saccharomonospora azurea type strain (NA-128(T)).</title>
        <authorList>
            <person name="Klenk H.P."/>
            <person name="Held B."/>
            <person name="Lucas S."/>
            <person name="Lapidus A."/>
            <person name="Copeland A."/>
            <person name="Hammon N."/>
            <person name="Pitluck S."/>
            <person name="Goodwin L.A."/>
            <person name="Han C."/>
            <person name="Tapia R."/>
            <person name="Brambilla E.M."/>
            <person name="Potter G."/>
            <person name="Land M."/>
            <person name="Ivanova N."/>
            <person name="Rohde M."/>
            <person name="Goker M."/>
            <person name="Detter J.C."/>
            <person name="Kyrpides N.C."/>
            <person name="Woyke T."/>
        </authorList>
    </citation>
    <scope>NUCLEOTIDE SEQUENCE [LARGE SCALE GENOMIC DNA]</scope>
    <source>
        <strain evidence="2 3">NA-128</strain>
    </source>
</reference>
<dbReference type="RefSeq" id="WP_005441234.1">
    <property type="nucleotide sequence ID" value="NZ_CM001466.1"/>
</dbReference>
<protein>
    <submittedName>
        <fullName evidence="2">Uncharacterized protein</fullName>
    </submittedName>
</protein>
<accession>H8GFA0</accession>
<dbReference type="Pfam" id="PF19941">
    <property type="entry name" value="DUF6403"/>
    <property type="match status" value="1"/>
</dbReference>
<organism evidence="2 3">
    <name type="scientific">Saccharomonospora azurea NA-128</name>
    <dbReference type="NCBI Taxonomy" id="882081"/>
    <lineage>
        <taxon>Bacteria</taxon>
        <taxon>Bacillati</taxon>
        <taxon>Actinomycetota</taxon>
        <taxon>Actinomycetes</taxon>
        <taxon>Pseudonocardiales</taxon>
        <taxon>Pseudonocardiaceae</taxon>
        <taxon>Saccharomonospora</taxon>
    </lineage>
</organism>
<evidence type="ECO:0000313" key="2">
    <source>
        <dbReference type="EMBL" id="EHY88999.1"/>
    </source>
</evidence>
<keyword evidence="3" id="KW-1185">Reference proteome</keyword>
<dbReference type="Proteomes" id="UP000004705">
    <property type="component" value="Chromosome"/>
</dbReference>
<dbReference type="EMBL" id="CM001466">
    <property type="protein sequence ID" value="EHY88999.1"/>
    <property type="molecule type" value="Genomic_DNA"/>
</dbReference>
<name>H8GFA0_9PSEU</name>
<proteinExistence type="predicted"/>
<keyword evidence="1" id="KW-0812">Transmembrane</keyword>
<keyword evidence="1" id="KW-1133">Transmembrane helix</keyword>
<sequence>MSWTWWVWLVGGAVLLCAGFAAAYVLRGRARRRAVRVAWSAARAAIGRAEVSRDAASATVPEAERLLFDAEHLLAEGGGRAVARVAETCAAKADRLWREAADG</sequence>
<gene>
    <name evidence="2" type="ORF">SacazDRAFT_02087</name>
</gene>